<sequence>MQDYVNFAENRMANMMGSLKAFFEEDAVLNAEEFINEASLDNAIVKVRSGALKENKFQFIQHHNDIATLSQKANEKRQLAKMLSGLNEEALGLANNRLSAAAVSQRKETGLMGLQEYLNACEHMDRLIFEKVIFFITHYFTKEQVFKITDEKTGERYFSINSSEDNKIKVGKFDLIYKSQLKTTGREERFAYWSEMFKTISSVRPDLISDILPLMLKDTDSPVAADIENILKEKEAMMQEQANEPNEMQNLLNELQIAKLQAEIAELQAKAKKYASQGDLADSVTLAQSLELQEQALNPEQTSHNKSMQKGGIDLR</sequence>
<feature type="coiled-coil region" evidence="1">
    <location>
        <begin position="224"/>
        <end position="277"/>
    </location>
</feature>
<feature type="compositionally biased region" description="Polar residues" evidence="2">
    <location>
        <begin position="298"/>
        <end position="308"/>
    </location>
</feature>
<proteinExistence type="predicted"/>
<evidence type="ECO:0000256" key="1">
    <source>
        <dbReference type="SAM" id="Coils"/>
    </source>
</evidence>
<keyword evidence="4" id="KW-1185">Reference proteome</keyword>
<dbReference type="Pfam" id="PF16510">
    <property type="entry name" value="P22_portal"/>
    <property type="match status" value="1"/>
</dbReference>
<gene>
    <name evidence="3" type="ORF">A0071_05155</name>
</gene>
<accession>A0ABX6TV79</accession>
<name>A0ABX6TV79_9BACT</name>
<reference evidence="3 4" key="1">
    <citation type="submission" date="2020-10" db="EMBL/GenBank/DDBJ databases">
        <title>Campylobacter and Helicobacter PacBio genomes.</title>
        <authorList>
            <person name="Lane C."/>
        </authorList>
    </citation>
    <scope>NUCLEOTIDE SEQUENCE [LARGE SCALE GENOMIC DNA]</scope>
    <source>
        <strain evidence="3 4">2010D-8469</strain>
    </source>
</reference>
<dbReference type="RefSeq" id="WP_197548194.1">
    <property type="nucleotide sequence ID" value="NZ_CP063091.1"/>
</dbReference>
<keyword evidence="1" id="KW-0175">Coiled coil</keyword>
<dbReference type="EMBL" id="CP063091">
    <property type="protein sequence ID" value="QOR03592.1"/>
    <property type="molecule type" value="Genomic_DNA"/>
</dbReference>
<evidence type="ECO:0000256" key="2">
    <source>
        <dbReference type="SAM" id="MobiDB-lite"/>
    </source>
</evidence>
<organism evidence="3 4">
    <name type="scientific">Campylobacter cuniculorum</name>
    <dbReference type="NCBI Taxonomy" id="374106"/>
    <lineage>
        <taxon>Bacteria</taxon>
        <taxon>Pseudomonadati</taxon>
        <taxon>Campylobacterota</taxon>
        <taxon>Epsilonproteobacteria</taxon>
        <taxon>Campylobacterales</taxon>
        <taxon>Campylobacteraceae</taxon>
        <taxon>Campylobacter</taxon>
    </lineage>
</organism>
<evidence type="ECO:0000313" key="4">
    <source>
        <dbReference type="Proteomes" id="UP000594874"/>
    </source>
</evidence>
<dbReference type="InterPro" id="IPR032427">
    <property type="entry name" value="P22_portal"/>
</dbReference>
<dbReference type="Proteomes" id="UP000594874">
    <property type="component" value="Chromosome"/>
</dbReference>
<feature type="region of interest" description="Disordered" evidence="2">
    <location>
        <begin position="295"/>
        <end position="316"/>
    </location>
</feature>
<protein>
    <recommendedName>
        <fullName evidence="5">Portal protein</fullName>
    </recommendedName>
</protein>
<evidence type="ECO:0000313" key="3">
    <source>
        <dbReference type="EMBL" id="QOR03592.1"/>
    </source>
</evidence>
<evidence type="ECO:0008006" key="5">
    <source>
        <dbReference type="Google" id="ProtNLM"/>
    </source>
</evidence>